<evidence type="ECO:0000256" key="3">
    <source>
        <dbReference type="ARBA" id="ARBA00022691"/>
    </source>
</evidence>
<feature type="domain" description="DTW" evidence="6">
    <location>
        <begin position="8"/>
        <end position="192"/>
    </location>
</feature>
<gene>
    <name evidence="7" type="ORF">NYR02_15225</name>
</gene>
<reference evidence="7" key="2">
    <citation type="submission" date="2022-08" db="EMBL/GenBank/DDBJ databases">
        <authorList>
            <person name="Dong C."/>
        </authorList>
    </citation>
    <scope>NUCLEOTIDE SEQUENCE</scope>
    <source>
        <strain evidence="7">59MF3M-4</strain>
    </source>
</reference>
<dbReference type="GO" id="GO:0008033">
    <property type="term" value="P:tRNA processing"/>
    <property type="evidence" value="ECO:0007669"/>
    <property type="project" value="UniProtKB-KW"/>
</dbReference>
<evidence type="ECO:0000259" key="6">
    <source>
        <dbReference type="SMART" id="SM01144"/>
    </source>
</evidence>
<dbReference type="SMART" id="SM01144">
    <property type="entry name" value="DTW"/>
    <property type="match status" value="1"/>
</dbReference>
<name>A0A9X2WHA9_9GAMM</name>
<dbReference type="RefSeq" id="WP_260977210.1">
    <property type="nucleotide sequence ID" value="NZ_JAOANI010000028.1"/>
</dbReference>
<keyword evidence="2" id="KW-0808">Transferase</keyword>
<dbReference type="PANTHER" id="PTHR21392">
    <property type="entry name" value="TRNA-URIDINE AMINOCARBOXYPROPYLTRANSFERASE 2"/>
    <property type="match status" value="1"/>
</dbReference>
<evidence type="ECO:0000256" key="2">
    <source>
        <dbReference type="ARBA" id="ARBA00022679"/>
    </source>
</evidence>
<organism evidence="7 8">
    <name type="scientific">Thalassolituus pacificus</name>
    <dbReference type="NCBI Taxonomy" id="2975440"/>
    <lineage>
        <taxon>Bacteria</taxon>
        <taxon>Pseudomonadati</taxon>
        <taxon>Pseudomonadota</taxon>
        <taxon>Gammaproteobacteria</taxon>
        <taxon>Oceanospirillales</taxon>
        <taxon>Oceanospirillaceae</taxon>
        <taxon>Thalassolituus</taxon>
    </lineage>
</organism>
<sequence>MSEEHLQKRRHCEQCQRPLSVCLCLYLKQLHSPLQLIIWQDPTEARHPLSTAPLLHKSIAGSRLVVADTLQPQDILPSDDLTTTALLYPFTHKPPLTDTARGDIKQLLILDGTWRKVRRLLHLNPWLNDLPHIALNPAEPSRYAIRSSRQRGGLSTIEAGVAALEWLDPVNEYEPLLQVLNKMVEIQQGFGHKG</sequence>
<evidence type="ECO:0000256" key="5">
    <source>
        <dbReference type="ARBA" id="ARBA00034489"/>
    </source>
</evidence>
<keyword evidence="8" id="KW-1185">Reference proteome</keyword>
<comment type="caution">
    <text evidence="7">The sequence shown here is derived from an EMBL/GenBank/DDBJ whole genome shotgun (WGS) entry which is preliminary data.</text>
</comment>
<reference evidence="7" key="1">
    <citation type="journal article" date="2022" name="Front. Microbiol.">
        <title>Genome-based taxonomic rearrangement of Oceanobacter-related bacteria including the description of Thalassolituus hydrocarbonoclasticus sp. nov. and Thalassolituus pacificus sp. nov. and emended description of the genus Thalassolituus.</title>
        <authorList>
            <person name="Dong C."/>
            <person name="Wei L."/>
            <person name="Wang J."/>
            <person name="Lai Q."/>
            <person name="Huang Z."/>
            <person name="Shao Z."/>
        </authorList>
    </citation>
    <scope>NUCLEOTIDE SEQUENCE</scope>
    <source>
        <strain evidence="7">59MF3M-4</strain>
    </source>
</reference>
<evidence type="ECO:0000313" key="8">
    <source>
        <dbReference type="Proteomes" id="UP001147830"/>
    </source>
</evidence>
<evidence type="ECO:0000256" key="4">
    <source>
        <dbReference type="ARBA" id="ARBA00022694"/>
    </source>
</evidence>
<keyword evidence="3" id="KW-0949">S-adenosyl-L-methionine</keyword>
<dbReference type="EC" id="2.5.1.25" evidence="1"/>
<dbReference type="Proteomes" id="UP001147830">
    <property type="component" value="Unassembled WGS sequence"/>
</dbReference>
<dbReference type="EMBL" id="JAOANI010000028">
    <property type="protein sequence ID" value="MCT7360373.1"/>
    <property type="molecule type" value="Genomic_DNA"/>
</dbReference>
<evidence type="ECO:0000313" key="7">
    <source>
        <dbReference type="EMBL" id="MCT7360373.1"/>
    </source>
</evidence>
<dbReference type="PANTHER" id="PTHR21392:SF0">
    <property type="entry name" value="TRNA-URIDINE AMINOCARBOXYPROPYLTRANSFERASE 2"/>
    <property type="match status" value="1"/>
</dbReference>
<dbReference type="GO" id="GO:0016432">
    <property type="term" value="F:tRNA-uridine aminocarboxypropyltransferase activity"/>
    <property type="evidence" value="ECO:0007669"/>
    <property type="project" value="UniProtKB-EC"/>
</dbReference>
<evidence type="ECO:0000256" key="1">
    <source>
        <dbReference type="ARBA" id="ARBA00012386"/>
    </source>
</evidence>
<protein>
    <recommendedName>
        <fullName evidence="1">tRNA-uridine aminocarboxypropyltransferase</fullName>
        <ecNumber evidence="1">2.5.1.25</ecNumber>
    </recommendedName>
</protein>
<proteinExistence type="inferred from homology"/>
<dbReference type="Pfam" id="PF03942">
    <property type="entry name" value="DTW"/>
    <property type="match status" value="1"/>
</dbReference>
<keyword evidence="4" id="KW-0819">tRNA processing</keyword>
<comment type="similarity">
    <text evidence="5">Belongs to the TDD superfamily. DTWD2 family.</text>
</comment>
<dbReference type="InterPro" id="IPR039262">
    <property type="entry name" value="DTWD2/TAPT"/>
</dbReference>
<accession>A0A9X2WHA9</accession>
<dbReference type="AlphaFoldDB" id="A0A9X2WHA9"/>
<dbReference type="InterPro" id="IPR005636">
    <property type="entry name" value="DTW"/>
</dbReference>